<dbReference type="Proteomes" id="UP000320078">
    <property type="component" value="Unassembled WGS sequence"/>
</dbReference>
<protein>
    <submittedName>
        <fullName evidence="1">Uncharacterized protein</fullName>
    </submittedName>
</protein>
<keyword evidence="2" id="KW-1185">Reference proteome</keyword>
<name>A0A559KJW0_9MOLU</name>
<dbReference type="RefSeq" id="WP_186390716.1">
    <property type="nucleotide sequence ID" value="NZ_VIAE01000001.1"/>
</dbReference>
<dbReference type="AlphaFoldDB" id="A0A559KJW0"/>
<comment type="caution">
    <text evidence="1">The sequence shown here is derived from an EMBL/GenBank/DDBJ whole genome shotgun (WGS) entry which is preliminary data.</text>
</comment>
<organism evidence="1 2">
    <name type="scientific">Candidatus Phytoplasma pini</name>
    <dbReference type="NCBI Taxonomy" id="267362"/>
    <lineage>
        <taxon>Bacteria</taxon>
        <taxon>Bacillati</taxon>
        <taxon>Mycoplasmatota</taxon>
        <taxon>Mollicutes</taxon>
        <taxon>Acholeplasmatales</taxon>
        <taxon>Acholeplasmataceae</taxon>
        <taxon>Candidatus Phytoplasma</taxon>
    </lineage>
</organism>
<dbReference type="EMBL" id="VIAE01000001">
    <property type="protein sequence ID" value="TVY12416.1"/>
    <property type="molecule type" value="Genomic_DNA"/>
</dbReference>
<evidence type="ECO:0000313" key="2">
    <source>
        <dbReference type="Proteomes" id="UP000320078"/>
    </source>
</evidence>
<evidence type="ECO:0000313" key="1">
    <source>
        <dbReference type="EMBL" id="TVY12416.1"/>
    </source>
</evidence>
<sequence>MLNEIKTEELVKKFFTKNINIKNSFVYTSNFIVENMLNAIRYEDRNIFKNI</sequence>
<proteinExistence type="predicted"/>
<gene>
    <name evidence="1" type="ORF">MDPP_0032</name>
</gene>
<accession>A0A559KJW0</accession>
<reference evidence="1 2" key="1">
    <citation type="submission" date="2019-06" db="EMBL/GenBank/DDBJ databases">
        <title>Draft Genome Sequence of Candidatus Phytoplasma pini-Related Strain MDPP: A Resource for Comparative Genomics of Gymnosperm-infecting Phytoplasmas.</title>
        <authorList>
            <person name="Cai W."/>
            <person name="Costanzo S."/>
            <person name="Shao J."/>
            <person name="Zhao Y."/>
            <person name="Davis R."/>
        </authorList>
    </citation>
    <scope>NUCLEOTIDE SEQUENCE [LARGE SCALE GENOMIC DNA]</scope>
    <source>
        <strain evidence="1 2">MDPP</strain>
    </source>
</reference>